<protein>
    <submittedName>
        <fullName evidence="4">NUDIX hydrolase</fullName>
    </submittedName>
</protein>
<sequence length="163" mass="19248">MKVFQNNRYNIFNYKESSIFIEDRQPHSVLTIANLKNQLVVVRQMRKGINNETVELPGGQVEDNEKPMDAAKRELEEETGLIANQFIQIGNIYPLPSLINRQITYFYTENIIGYNKTIKQDEDENIHVEYHKFPKVEYNLKTQKWRDQFLAYGVYICKLKGII</sequence>
<dbReference type="Pfam" id="PF00293">
    <property type="entry name" value="NUDIX"/>
    <property type="match status" value="1"/>
</dbReference>
<comment type="cofactor">
    <cofactor evidence="1">
        <name>Mg(2+)</name>
        <dbReference type="ChEBI" id="CHEBI:18420"/>
    </cofactor>
</comment>
<name>A0A8I1WE18_BACIU</name>
<dbReference type="EMBL" id="JAGFPW010000002">
    <property type="protein sequence ID" value="MBO3793465.1"/>
    <property type="molecule type" value="Genomic_DNA"/>
</dbReference>
<organism evidence="4 5">
    <name type="scientific">Bacillus subtilis</name>
    <dbReference type="NCBI Taxonomy" id="1423"/>
    <lineage>
        <taxon>Bacteria</taxon>
        <taxon>Bacillati</taxon>
        <taxon>Bacillota</taxon>
        <taxon>Bacilli</taxon>
        <taxon>Bacillales</taxon>
        <taxon>Bacillaceae</taxon>
        <taxon>Bacillus</taxon>
    </lineage>
</organism>
<reference evidence="4" key="1">
    <citation type="submission" date="2021-03" db="EMBL/GenBank/DDBJ databases">
        <title>Isolation of Bacillus subtilis from fermented food sample.</title>
        <authorList>
            <person name="Lakshmanan V."/>
            <person name="Athira K."/>
            <person name="Rajagopal K."/>
        </authorList>
    </citation>
    <scope>NUCLEOTIDE SEQUENCE</scope>
    <source>
        <strain evidence="4">S1</strain>
    </source>
</reference>
<gene>
    <name evidence="4" type="ORF">J5227_03825</name>
</gene>
<evidence type="ECO:0000313" key="4">
    <source>
        <dbReference type="EMBL" id="MBO3793465.1"/>
    </source>
</evidence>
<dbReference type="InterPro" id="IPR015797">
    <property type="entry name" value="NUDIX_hydrolase-like_dom_sf"/>
</dbReference>
<accession>A0A8I1WE18</accession>
<dbReference type="PANTHER" id="PTHR11839">
    <property type="entry name" value="UDP/ADP-SUGAR PYROPHOSPHATASE"/>
    <property type="match status" value="1"/>
</dbReference>
<dbReference type="InterPro" id="IPR000086">
    <property type="entry name" value="NUDIX_hydrolase_dom"/>
</dbReference>
<dbReference type="GO" id="GO:0005829">
    <property type="term" value="C:cytosol"/>
    <property type="evidence" value="ECO:0007669"/>
    <property type="project" value="TreeGrafter"/>
</dbReference>
<evidence type="ECO:0000256" key="2">
    <source>
        <dbReference type="ARBA" id="ARBA00022801"/>
    </source>
</evidence>
<dbReference type="AlphaFoldDB" id="A0A8I1WE18"/>
<evidence type="ECO:0000259" key="3">
    <source>
        <dbReference type="PROSITE" id="PS51462"/>
    </source>
</evidence>
<dbReference type="CDD" id="cd03424">
    <property type="entry name" value="NUDIX_ADPRase_Nudt5_UGPPase_Nudt14"/>
    <property type="match status" value="1"/>
</dbReference>
<dbReference type="InterPro" id="IPR020084">
    <property type="entry name" value="NUDIX_hydrolase_CS"/>
</dbReference>
<dbReference type="RefSeq" id="WP_144530773.1">
    <property type="nucleotide sequence ID" value="NZ_JAGFPW010000002.1"/>
</dbReference>
<comment type="caution">
    <text evidence="4">The sequence shown here is derived from an EMBL/GenBank/DDBJ whole genome shotgun (WGS) entry which is preliminary data.</text>
</comment>
<evidence type="ECO:0000256" key="1">
    <source>
        <dbReference type="ARBA" id="ARBA00001946"/>
    </source>
</evidence>
<dbReference type="PANTHER" id="PTHR11839:SF18">
    <property type="entry name" value="NUDIX HYDROLASE DOMAIN-CONTAINING PROTEIN"/>
    <property type="match status" value="1"/>
</dbReference>
<evidence type="ECO:0000313" key="5">
    <source>
        <dbReference type="Proteomes" id="UP000665181"/>
    </source>
</evidence>
<dbReference type="GO" id="GO:0006753">
    <property type="term" value="P:nucleoside phosphate metabolic process"/>
    <property type="evidence" value="ECO:0007669"/>
    <property type="project" value="TreeGrafter"/>
</dbReference>
<feature type="domain" description="Nudix hydrolase" evidence="3">
    <location>
        <begin position="23"/>
        <end position="153"/>
    </location>
</feature>
<dbReference type="SUPFAM" id="SSF55811">
    <property type="entry name" value="Nudix"/>
    <property type="match status" value="1"/>
</dbReference>
<dbReference type="Proteomes" id="UP000665181">
    <property type="component" value="Unassembled WGS sequence"/>
</dbReference>
<proteinExistence type="predicted"/>
<dbReference type="GO" id="GO:0016787">
    <property type="term" value="F:hydrolase activity"/>
    <property type="evidence" value="ECO:0007669"/>
    <property type="project" value="UniProtKB-KW"/>
</dbReference>
<dbReference type="PROSITE" id="PS51462">
    <property type="entry name" value="NUDIX"/>
    <property type="match status" value="1"/>
</dbReference>
<dbReference type="PROSITE" id="PS00893">
    <property type="entry name" value="NUDIX_BOX"/>
    <property type="match status" value="1"/>
</dbReference>
<dbReference type="GO" id="GO:0019693">
    <property type="term" value="P:ribose phosphate metabolic process"/>
    <property type="evidence" value="ECO:0007669"/>
    <property type="project" value="TreeGrafter"/>
</dbReference>
<keyword evidence="2 4" id="KW-0378">Hydrolase</keyword>
<dbReference type="Gene3D" id="3.90.79.10">
    <property type="entry name" value="Nucleoside Triphosphate Pyrophosphohydrolase"/>
    <property type="match status" value="1"/>
</dbReference>